<protein>
    <recommendedName>
        <fullName evidence="1">Reverse transcriptase domain-containing protein</fullName>
    </recommendedName>
</protein>
<feature type="domain" description="Reverse transcriptase" evidence="1">
    <location>
        <begin position="89"/>
        <end position="370"/>
    </location>
</feature>
<reference evidence="2" key="1">
    <citation type="journal article" date="2020" name="Nat. Genet.">
        <title>Genomic diversifications of five Gossypium allopolyploid species and their impact on cotton improvement.</title>
        <authorList>
            <person name="Chen Z.J."/>
            <person name="Sreedasyam A."/>
            <person name="Ando A."/>
            <person name="Song Q."/>
            <person name="De Santiago L.M."/>
            <person name="Hulse-Kemp A.M."/>
            <person name="Ding M."/>
            <person name="Ye W."/>
            <person name="Kirkbride R.C."/>
            <person name="Jenkins J."/>
            <person name="Plott C."/>
            <person name="Lovell J."/>
            <person name="Lin Y.M."/>
            <person name="Vaughn R."/>
            <person name="Liu B."/>
            <person name="Simpson S."/>
            <person name="Scheffler B.E."/>
            <person name="Wen L."/>
            <person name="Saski C.A."/>
            <person name="Grover C.E."/>
            <person name="Hu G."/>
            <person name="Conover J.L."/>
            <person name="Carlson J.W."/>
            <person name="Shu S."/>
            <person name="Boston L.B."/>
            <person name="Williams M."/>
            <person name="Peterson D.G."/>
            <person name="McGee K."/>
            <person name="Jones D.C."/>
            <person name="Wendel J.F."/>
            <person name="Stelly D.M."/>
            <person name="Grimwood J."/>
            <person name="Schmutz J."/>
        </authorList>
    </citation>
    <scope>NUCLEOTIDE SEQUENCE [LARGE SCALE GENOMIC DNA]</scope>
    <source>
        <strain evidence="2">cv. TM-1</strain>
    </source>
</reference>
<dbReference type="SUPFAM" id="SSF53098">
    <property type="entry name" value="Ribonuclease H-like"/>
    <property type="match status" value="1"/>
</dbReference>
<gene>
    <name evidence="3" type="primary">LOC107921650</name>
</gene>
<dbReference type="SMR" id="A0A1U8KX09"/>
<dbReference type="InterPro" id="IPR044730">
    <property type="entry name" value="RNase_H-like_dom_plant"/>
</dbReference>
<dbReference type="STRING" id="3635.A0A1U8KX09"/>
<accession>A0A1U8KX09</accession>
<dbReference type="RefSeq" id="XP_016706967.1">
    <property type="nucleotide sequence ID" value="XM_016851478.1"/>
</dbReference>
<name>A0A1U8KX09_GOSHI</name>
<sequence length="984" mass="112197">MLCVAVKYFEKLFTALASGSDARILDLVEERITRNMNEVLLQPFTKDDIWLAVKSMAPLKAPRPDGFPALFFQQYWHIVGDEVASFCIEVLNGSREMGELNKTHIVLIPKVDKPRDLTHFRHISLCNVLYKIIAIAIVTRMRPFLDSCIDEAQGAFIPRRQISDNTPIAYEVLHSLKLKKKGKQGNFAHKLDLSKAYDRVEWDFLAGMLSRLGFIQDWLVLIMRYVCSVTYTIGINGDVSETFRPSRGLRQGDPLSPYLFLLCAEGLSCLLREAISKNELRGAPIGRRNLTISHLLFADDCIIFGDASAEGARVVRHIFQEYEIASGQKINLGKSLIFGSNVGEVIRTEIIGILGVRWASNLKKYLGLPMMVERKKKWAFSSFQDRFRKRIASWSCRYLSMGGKKVFIKSVLQALPVYVMQCFELPKSFCPQLEGILNKFWWTNNKSSKGIYWSTWSALCLPKALAKVGSYPSFTWRSICGARDVFDDRLLWRIGSGTNVNIWNDPWIPGPRNGRLLVNSMNPQWTTVDQLLNEESHTWKKEVIYQLFDADQARCIINIPVAGRGFSNLLVWKHDATGEYSVKSEYRILVTNMNQLIATKNYSKLFTSIWDISIPTKIKIHLWCLLKDYVPHYGNLVKRRLRVESVCPLCMSEPEDSHHILWYCSILRQLWVQLKIAVNFDVFTSDGKTNFVSAFLAMDNNFKKLSAISLWALWYKRNKMVNEGLKFELHELVGFVQSYDQDLRFTIAKDLTTGMRQNSSWQPPQTGFIKLNFDASFENKSNCSISAVLARDFEGLVMGACTVSNDDIADAFVAEARACERALYFARDMGFRKVVLEGDSITVIKKLKTNAIDRSILSPISQHIRVSTEGFEEVTYNFVPSEVNKAAHALAMIVKGGLAGVDLEARAQERVLRLVSMRGVQRLTVEVYVLGMEDRSRRVKGIWVAGLLVTVLSVVIKDWLRWIQRSKVLHFALQLEKVHRTPMA</sequence>
<dbReference type="KEGG" id="ghi:107921650"/>
<dbReference type="InterPro" id="IPR002156">
    <property type="entry name" value="RNaseH_domain"/>
</dbReference>
<dbReference type="Pfam" id="PF13966">
    <property type="entry name" value="zf-RVT"/>
    <property type="match status" value="1"/>
</dbReference>
<evidence type="ECO:0000313" key="3">
    <source>
        <dbReference type="RefSeq" id="XP_016706967.1"/>
    </source>
</evidence>
<dbReference type="InterPro" id="IPR012337">
    <property type="entry name" value="RNaseH-like_sf"/>
</dbReference>
<dbReference type="Gene3D" id="3.30.420.10">
    <property type="entry name" value="Ribonuclease H-like superfamily/Ribonuclease H"/>
    <property type="match status" value="1"/>
</dbReference>
<dbReference type="PROSITE" id="PS50878">
    <property type="entry name" value="RT_POL"/>
    <property type="match status" value="1"/>
</dbReference>
<dbReference type="PaxDb" id="3635-A0A1U8KX09"/>
<dbReference type="InterPro" id="IPR000477">
    <property type="entry name" value="RT_dom"/>
</dbReference>
<evidence type="ECO:0000313" key="2">
    <source>
        <dbReference type="Proteomes" id="UP000818029"/>
    </source>
</evidence>
<keyword evidence="2" id="KW-1185">Reference proteome</keyword>
<evidence type="ECO:0000259" key="1">
    <source>
        <dbReference type="PROSITE" id="PS50878"/>
    </source>
</evidence>
<dbReference type="SUPFAM" id="SSF56672">
    <property type="entry name" value="DNA/RNA polymerases"/>
    <property type="match status" value="1"/>
</dbReference>
<dbReference type="InterPro" id="IPR043502">
    <property type="entry name" value="DNA/RNA_pol_sf"/>
</dbReference>
<dbReference type="InterPro" id="IPR036397">
    <property type="entry name" value="RNaseH_sf"/>
</dbReference>
<dbReference type="AlphaFoldDB" id="A0A1U8KX09"/>
<dbReference type="PANTHER" id="PTHR33116">
    <property type="entry name" value="REVERSE TRANSCRIPTASE ZINC-BINDING DOMAIN-CONTAINING PROTEIN-RELATED-RELATED"/>
    <property type="match status" value="1"/>
</dbReference>
<reference evidence="3" key="2">
    <citation type="submission" date="2025-08" db="UniProtKB">
        <authorList>
            <consortium name="RefSeq"/>
        </authorList>
    </citation>
    <scope>IDENTIFICATION</scope>
</reference>
<dbReference type="GeneID" id="107921650"/>
<dbReference type="CDD" id="cd06222">
    <property type="entry name" value="RNase_H_like"/>
    <property type="match status" value="1"/>
</dbReference>
<dbReference type="GO" id="GO:0004523">
    <property type="term" value="F:RNA-DNA hybrid ribonuclease activity"/>
    <property type="evidence" value="ECO:0007669"/>
    <property type="project" value="InterPro"/>
</dbReference>
<dbReference type="PANTHER" id="PTHR33116:SF86">
    <property type="entry name" value="REVERSE TRANSCRIPTASE DOMAIN-CONTAINING PROTEIN"/>
    <property type="match status" value="1"/>
</dbReference>
<dbReference type="Pfam" id="PF13456">
    <property type="entry name" value="RVT_3"/>
    <property type="match status" value="1"/>
</dbReference>
<dbReference type="CDD" id="cd01650">
    <property type="entry name" value="RT_nLTR_like"/>
    <property type="match status" value="1"/>
</dbReference>
<dbReference type="GO" id="GO:0003676">
    <property type="term" value="F:nucleic acid binding"/>
    <property type="evidence" value="ECO:0007669"/>
    <property type="project" value="InterPro"/>
</dbReference>
<proteinExistence type="predicted"/>
<dbReference type="Pfam" id="PF00078">
    <property type="entry name" value="RVT_1"/>
    <property type="match status" value="1"/>
</dbReference>
<dbReference type="Proteomes" id="UP000818029">
    <property type="component" value="Chromosome D01"/>
</dbReference>
<organism evidence="2 3">
    <name type="scientific">Gossypium hirsutum</name>
    <name type="common">Upland cotton</name>
    <name type="synonym">Gossypium mexicanum</name>
    <dbReference type="NCBI Taxonomy" id="3635"/>
    <lineage>
        <taxon>Eukaryota</taxon>
        <taxon>Viridiplantae</taxon>
        <taxon>Streptophyta</taxon>
        <taxon>Embryophyta</taxon>
        <taxon>Tracheophyta</taxon>
        <taxon>Spermatophyta</taxon>
        <taxon>Magnoliopsida</taxon>
        <taxon>eudicotyledons</taxon>
        <taxon>Gunneridae</taxon>
        <taxon>Pentapetalae</taxon>
        <taxon>rosids</taxon>
        <taxon>malvids</taxon>
        <taxon>Malvales</taxon>
        <taxon>Malvaceae</taxon>
        <taxon>Malvoideae</taxon>
        <taxon>Gossypium</taxon>
    </lineage>
</organism>
<dbReference type="InterPro" id="IPR026960">
    <property type="entry name" value="RVT-Znf"/>
</dbReference>